<dbReference type="GO" id="GO:0003677">
    <property type="term" value="F:DNA binding"/>
    <property type="evidence" value="ECO:0007669"/>
    <property type="project" value="UniProtKB-KW"/>
</dbReference>
<protein>
    <submittedName>
        <fullName evidence="6">Transcriptional regulator, DeoR family</fullName>
    </submittedName>
</protein>
<comment type="similarity">
    <text evidence="1">Belongs to the SorC transcriptional regulatory family.</text>
</comment>
<dbReference type="InterPro" id="IPR007324">
    <property type="entry name" value="Sugar-bd_dom_put"/>
</dbReference>
<dbReference type="Proteomes" id="UP000000333">
    <property type="component" value="Chromosome"/>
</dbReference>
<evidence type="ECO:0000256" key="2">
    <source>
        <dbReference type="ARBA" id="ARBA00023015"/>
    </source>
</evidence>
<proteinExistence type="inferred from homology"/>
<dbReference type="PATRIC" id="fig|633147.7.peg.877"/>
<evidence type="ECO:0000313" key="7">
    <source>
        <dbReference type="Proteomes" id="UP000000333"/>
    </source>
</evidence>
<dbReference type="InterPro" id="IPR051054">
    <property type="entry name" value="SorC_transcr_regulators"/>
</dbReference>
<dbReference type="RefSeq" id="WP_013251540.1">
    <property type="nucleotide sequence ID" value="NC_014363.1"/>
</dbReference>
<evidence type="ECO:0000256" key="1">
    <source>
        <dbReference type="ARBA" id="ARBA00010466"/>
    </source>
</evidence>
<keyword evidence="3" id="KW-0238">DNA-binding</keyword>
<dbReference type="PANTHER" id="PTHR34294">
    <property type="entry name" value="TRANSCRIPTIONAL REGULATOR-RELATED"/>
    <property type="match status" value="1"/>
</dbReference>
<evidence type="ECO:0000256" key="4">
    <source>
        <dbReference type="ARBA" id="ARBA00023163"/>
    </source>
</evidence>
<dbReference type="InterPro" id="IPR036388">
    <property type="entry name" value="WH-like_DNA-bd_sf"/>
</dbReference>
<dbReference type="Gene3D" id="1.10.10.10">
    <property type="entry name" value="Winged helix-like DNA-binding domain superfamily/Winged helix DNA-binding domain"/>
    <property type="match status" value="1"/>
</dbReference>
<gene>
    <name evidence="6" type="ordered locus">Olsu_0674</name>
</gene>
<evidence type="ECO:0000259" key="5">
    <source>
        <dbReference type="Pfam" id="PF04198"/>
    </source>
</evidence>
<dbReference type="AlphaFoldDB" id="E1QZH4"/>
<dbReference type="OrthoDB" id="186585at2"/>
<dbReference type="Pfam" id="PF04198">
    <property type="entry name" value="Sugar-bind"/>
    <property type="match status" value="1"/>
</dbReference>
<evidence type="ECO:0000256" key="3">
    <source>
        <dbReference type="ARBA" id="ARBA00023125"/>
    </source>
</evidence>
<dbReference type="Gene3D" id="3.40.50.1360">
    <property type="match status" value="1"/>
</dbReference>
<dbReference type="InterPro" id="IPR037171">
    <property type="entry name" value="NagB/RpiA_transferase-like"/>
</dbReference>
<evidence type="ECO:0000313" key="6">
    <source>
        <dbReference type="EMBL" id="ADK67788.1"/>
    </source>
</evidence>
<reference evidence="6 7" key="1">
    <citation type="journal article" date="2010" name="Stand. Genomic Sci.">
        <title>Complete genome sequence of Olsenella uli type strain (VPI D76D-27C).</title>
        <authorList>
            <person name="Goker M."/>
            <person name="Held B."/>
            <person name="Lucas S."/>
            <person name="Nolan M."/>
            <person name="Yasawong M."/>
            <person name="Glavina Del Rio T."/>
            <person name="Tice H."/>
            <person name="Cheng J.F."/>
            <person name="Bruce D."/>
            <person name="Detter J.C."/>
            <person name="Tapia R."/>
            <person name="Han C."/>
            <person name="Goodwin L."/>
            <person name="Pitluck S."/>
            <person name="Liolios K."/>
            <person name="Ivanova N."/>
            <person name="Mavromatis K."/>
            <person name="Mikhailova N."/>
            <person name="Pati A."/>
            <person name="Chen A."/>
            <person name="Palaniappan K."/>
            <person name="Land M."/>
            <person name="Hauser L."/>
            <person name="Chang Y.J."/>
            <person name="Jeffries C.D."/>
            <person name="Rohde M."/>
            <person name="Sikorski J."/>
            <person name="Pukall R."/>
            <person name="Woyke T."/>
            <person name="Bristow J."/>
            <person name="Eisen J.A."/>
            <person name="Markowitz V."/>
            <person name="Hugenholtz P."/>
            <person name="Kyrpides N.C."/>
            <person name="Klenk H.P."/>
            <person name="Lapidus A."/>
        </authorList>
    </citation>
    <scope>NUCLEOTIDE SEQUENCE [LARGE SCALE GENOMIC DNA]</scope>
    <source>
        <strain evidence="7">ATCC 49627 / DSM 7084 / CIP 109912 / JCM 12494 / NCIMB 702895 / VPI D76D-27C</strain>
    </source>
</reference>
<keyword evidence="2" id="KW-0805">Transcription regulation</keyword>
<name>E1QZH4_OLSUV</name>
<keyword evidence="7" id="KW-1185">Reference proteome</keyword>
<dbReference type="GO" id="GO:0030246">
    <property type="term" value="F:carbohydrate binding"/>
    <property type="evidence" value="ECO:0007669"/>
    <property type="project" value="InterPro"/>
</dbReference>
<dbReference type="EMBL" id="CP002106">
    <property type="protein sequence ID" value="ADK67788.1"/>
    <property type="molecule type" value="Genomic_DNA"/>
</dbReference>
<dbReference type="SUPFAM" id="SSF100950">
    <property type="entry name" value="NagB/RpiA/CoA transferase-like"/>
    <property type="match status" value="1"/>
</dbReference>
<dbReference type="eggNOG" id="COG2390">
    <property type="taxonomic scope" value="Bacteria"/>
</dbReference>
<accession>E1QZH4</accession>
<sequence>MSLQGTQDDDLLLYQIAKMYYVEGLSQDAIASKVSFSRSYVSRLLDRAKERRIVTFNVMNPMAETVDGLERHLAELFDLKFVSIEGVSAAEHHGKTGRTLNDSIARHAAAMLPGFLSTASTVTVGFGETLYRMSKELRAQKPQEALSFVPAVGTVSTASPQTQSNIIVDNLATAFGGRSFFTNVPVVADRAESKSRLYQSHRSELLHQWELADAAIVGLGAPYRSSADPFSLNEATDEYRALVASSDIAGDILASFFFEDGSELPLGGAYTRNALPLSHLRQMDRVLCIAGGSRKVRGIWSALRCGFVNCLITDSETAMGVIALEEDG</sequence>
<dbReference type="KEGG" id="ols:Olsu_0674"/>
<keyword evidence="4" id="KW-0804">Transcription</keyword>
<dbReference type="GeneID" id="78512093"/>
<feature type="domain" description="Sugar-binding" evidence="5">
    <location>
        <begin position="68"/>
        <end position="322"/>
    </location>
</feature>
<dbReference type="HOGENOM" id="CLU_054506_1_1_11"/>
<dbReference type="PANTHER" id="PTHR34294:SF1">
    <property type="entry name" value="TRANSCRIPTIONAL REGULATOR LSRR"/>
    <property type="match status" value="1"/>
</dbReference>
<organism evidence="6 7">
    <name type="scientific">Olsenella uli (strain ATCC 49627 / DSM 7084 / CCUG 31166 / CIP 109912 / JCM 12494 / LMG 11480 / NCIMB 702895 / VPI D76D-27C)</name>
    <name type="common">Lactobacillus uli</name>
    <dbReference type="NCBI Taxonomy" id="633147"/>
    <lineage>
        <taxon>Bacteria</taxon>
        <taxon>Bacillati</taxon>
        <taxon>Actinomycetota</taxon>
        <taxon>Coriobacteriia</taxon>
        <taxon>Coriobacteriales</taxon>
        <taxon>Atopobiaceae</taxon>
        <taxon>Olsenella</taxon>
    </lineage>
</organism>